<evidence type="ECO:0000313" key="2">
    <source>
        <dbReference type="Proteomes" id="UP000283786"/>
    </source>
</evidence>
<gene>
    <name evidence="1" type="ORF">PSAL_006130</name>
</gene>
<keyword evidence="2" id="KW-1185">Reference proteome</keyword>
<organism evidence="1 2">
    <name type="scientific">Pseudooceanicola algae</name>
    <dbReference type="NCBI Taxonomy" id="1537215"/>
    <lineage>
        <taxon>Bacteria</taxon>
        <taxon>Pseudomonadati</taxon>
        <taxon>Pseudomonadota</taxon>
        <taxon>Alphaproteobacteria</taxon>
        <taxon>Rhodobacterales</taxon>
        <taxon>Paracoccaceae</taxon>
        <taxon>Pseudooceanicola</taxon>
    </lineage>
</organism>
<sequence length="47" mass="5286">MTNYDRQMAAIDMAVRAAMAKMDLATLRSQPFFGTNERMKDADQMAA</sequence>
<protein>
    <submittedName>
        <fullName evidence="1">Uncharacterized protein</fullName>
    </submittedName>
</protein>
<dbReference type="AlphaFoldDB" id="A0A418SDG2"/>
<dbReference type="KEGG" id="palw:PSAL_006130"/>
<dbReference type="RefSeq" id="WP_196222824.1">
    <property type="nucleotide sequence ID" value="NZ_CP060436.1"/>
</dbReference>
<dbReference type="Proteomes" id="UP000283786">
    <property type="component" value="Chromosome"/>
</dbReference>
<proteinExistence type="predicted"/>
<dbReference type="EMBL" id="CP060436">
    <property type="protein sequence ID" value="QPM89397.1"/>
    <property type="molecule type" value="Genomic_DNA"/>
</dbReference>
<evidence type="ECO:0000313" key="1">
    <source>
        <dbReference type="EMBL" id="QPM89397.1"/>
    </source>
</evidence>
<accession>A0A418SDG2</accession>
<name>A0A418SDG2_9RHOB</name>
<reference evidence="1 2" key="1">
    <citation type="submission" date="2020-08" db="EMBL/GenBank/DDBJ databases">
        <title>Genome sequence of Rhodobacteraceae bacterium Lw-13e.</title>
        <authorList>
            <person name="Poehlein A."/>
            <person name="Wolter L."/>
            <person name="Daniel R."/>
            <person name="Brinkhoff T."/>
        </authorList>
    </citation>
    <scope>NUCLEOTIDE SEQUENCE [LARGE SCALE GENOMIC DNA]</scope>
    <source>
        <strain evidence="1 2">Lw-13e</strain>
    </source>
</reference>